<reference evidence="2 3" key="1">
    <citation type="submission" date="2018-10" db="EMBL/GenBank/DDBJ databases">
        <title>The genome of Streptomyces dangxiongensis Z022.</title>
        <authorList>
            <person name="Zhang B."/>
        </authorList>
    </citation>
    <scope>NUCLEOTIDE SEQUENCE [LARGE SCALE GENOMIC DNA]</scope>
    <source>
        <strain evidence="2 3">Z022</strain>
        <plasmid evidence="2 3">unnamed1</plasmid>
    </source>
</reference>
<evidence type="ECO:0000256" key="1">
    <source>
        <dbReference type="SAM" id="SignalP"/>
    </source>
</evidence>
<feature type="signal peptide" evidence="1">
    <location>
        <begin position="1"/>
        <end position="41"/>
    </location>
</feature>
<keyword evidence="2" id="KW-0614">Plasmid</keyword>
<sequence length="104" mass="11461">MVPGRLLTHWIRGVLLRARLVAPAIAVALTGVLFSAPTASAATLPSTNTAHHCIHHTTGLCGWTHHQKPKDKYETAKCKDASLSYSRHSQGTCSHHHGVRYWFK</sequence>
<dbReference type="Pfam" id="PF12587">
    <property type="entry name" value="DUF3761"/>
    <property type="match status" value="1"/>
</dbReference>
<organism evidence="2 3">
    <name type="scientific">Streptomyces dangxiongensis</name>
    <dbReference type="NCBI Taxonomy" id="1442032"/>
    <lineage>
        <taxon>Bacteria</taxon>
        <taxon>Bacillati</taxon>
        <taxon>Actinomycetota</taxon>
        <taxon>Actinomycetes</taxon>
        <taxon>Kitasatosporales</taxon>
        <taxon>Streptomycetaceae</taxon>
        <taxon>Streptomyces</taxon>
    </lineage>
</organism>
<dbReference type="Proteomes" id="UP000268329">
    <property type="component" value="Plasmid unnamed1"/>
</dbReference>
<dbReference type="OrthoDB" id="4751721at2"/>
<keyword evidence="1" id="KW-0732">Signal</keyword>
<accession>A0A3G2J667</accession>
<geneLocation type="plasmid" evidence="2">
    <name>unnamed1</name>
</geneLocation>
<dbReference type="InterPro" id="IPR022236">
    <property type="entry name" value="DUF3761"/>
</dbReference>
<evidence type="ECO:0000313" key="3">
    <source>
        <dbReference type="Proteomes" id="UP000268329"/>
    </source>
</evidence>
<dbReference type="AlphaFoldDB" id="A0A3G2J667"/>
<name>A0A3G2J667_9ACTN</name>
<gene>
    <name evidence="2" type="ORF">D9753_00120</name>
</gene>
<feature type="chain" id="PRO_5018337091" evidence="1">
    <location>
        <begin position="42"/>
        <end position="104"/>
    </location>
</feature>
<proteinExistence type="predicted"/>
<protein>
    <submittedName>
        <fullName evidence="2">DUF3761 domain-containing protein</fullName>
    </submittedName>
</protein>
<keyword evidence="3" id="KW-1185">Reference proteome</keyword>
<evidence type="ECO:0000313" key="2">
    <source>
        <dbReference type="EMBL" id="AYN37674.1"/>
    </source>
</evidence>
<dbReference type="EMBL" id="CP033072">
    <property type="protein sequence ID" value="AYN37674.1"/>
    <property type="molecule type" value="Genomic_DNA"/>
</dbReference>
<dbReference type="KEGG" id="sdd:D9753_00120"/>